<evidence type="ECO:0000256" key="1">
    <source>
        <dbReference type="ARBA" id="ARBA00022692"/>
    </source>
</evidence>
<dbReference type="RefSeq" id="WP_089145089.1">
    <property type="nucleotide sequence ID" value="NZ_LUGD01000080.1"/>
</dbReference>
<dbReference type="PANTHER" id="PTHR37815:SF3">
    <property type="entry name" value="UPF0397 PROTEIN SPR0429"/>
    <property type="match status" value="1"/>
</dbReference>
<evidence type="ECO:0008006" key="6">
    <source>
        <dbReference type="Google" id="ProtNLM"/>
    </source>
</evidence>
<organism evidence="4 5">
    <name type="scientific">Ligilactobacillus agilis</name>
    <dbReference type="NCBI Taxonomy" id="1601"/>
    <lineage>
        <taxon>Bacteria</taxon>
        <taxon>Bacillati</taxon>
        <taxon>Bacillota</taxon>
        <taxon>Bacilli</taxon>
        <taxon>Lactobacillales</taxon>
        <taxon>Lactobacillaceae</taxon>
        <taxon>Ligilactobacillus</taxon>
    </lineage>
</organism>
<feature type="transmembrane region" description="Helical" evidence="3">
    <location>
        <begin position="102"/>
        <end position="119"/>
    </location>
</feature>
<dbReference type="InterPro" id="IPR009825">
    <property type="entry name" value="ECF_substrate-spec-like"/>
</dbReference>
<proteinExistence type="predicted"/>
<keyword evidence="1 3" id="KW-0812">Transmembrane</keyword>
<name>A0A231QDX3_9LACO</name>
<dbReference type="Proteomes" id="UP000215261">
    <property type="component" value="Unassembled WGS sequence"/>
</dbReference>
<dbReference type="Gene3D" id="1.10.1760.20">
    <property type="match status" value="1"/>
</dbReference>
<gene>
    <name evidence="4" type="ORF">AYP69_02025</name>
</gene>
<evidence type="ECO:0000256" key="2">
    <source>
        <dbReference type="ARBA" id="ARBA00022989"/>
    </source>
</evidence>
<feature type="transmembrane region" description="Helical" evidence="3">
    <location>
        <begin position="46"/>
        <end position="69"/>
    </location>
</feature>
<accession>A0A231QDX3</accession>
<evidence type="ECO:0000313" key="4">
    <source>
        <dbReference type="EMBL" id="OXS41645.1"/>
    </source>
</evidence>
<keyword evidence="3" id="KW-0472">Membrane</keyword>
<sequence length="160" mass="16809">MILMTSLTKKIALLGIITAANVVIARTFLIPIPFTHGNINLCDAGIVLAALLFGSRAGGVVGALSGLLLDLISGYPQYMFFSLLAHGTEGYIIGKLGQKKQWLGLLAGTLVMVTVYFGADSFLYTVPTGLVGIPLNLLQGVIGVSVGYLLVVGLNKRLAF</sequence>
<feature type="transmembrane region" description="Helical" evidence="3">
    <location>
        <begin position="131"/>
        <end position="154"/>
    </location>
</feature>
<feature type="transmembrane region" description="Helical" evidence="3">
    <location>
        <begin position="12"/>
        <end position="34"/>
    </location>
</feature>
<dbReference type="Pfam" id="PF07155">
    <property type="entry name" value="ECF-ribofla_trS"/>
    <property type="match status" value="1"/>
</dbReference>
<dbReference type="EMBL" id="LUGO01000028">
    <property type="protein sequence ID" value="OXS41645.1"/>
    <property type="molecule type" value="Genomic_DNA"/>
</dbReference>
<reference evidence="4 5" key="1">
    <citation type="submission" date="2016-03" db="EMBL/GenBank/DDBJ databases">
        <title>Sequencing of Lactobacillus Species from Commercial Turkeys.</title>
        <authorList>
            <person name="Johnson T.J."/>
            <person name="Youmans B.P."/>
            <person name="Case K.A."/>
        </authorList>
    </citation>
    <scope>NUCLEOTIDE SEQUENCE [LARGE SCALE GENOMIC DNA]</scope>
    <source>
        <strain evidence="4 5">UMNLA1</strain>
    </source>
</reference>
<dbReference type="PANTHER" id="PTHR37815">
    <property type="entry name" value="UPF0397 PROTEIN BC_2624-RELATED"/>
    <property type="match status" value="1"/>
</dbReference>
<evidence type="ECO:0000313" key="5">
    <source>
        <dbReference type="Proteomes" id="UP000215261"/>
    </source>
</evidence>
<keyword evidence="2 3" id="KW-1133">Transmembrane helix</keyword>
<comment type="caution">
    <text evidence="4">The sequence shown here is derived from an EMBL/GenBank/DDBJ whole genome shotgun (WGS) entry which is preliminary data.</text>
</comment>
<evidence type="ECO:0000256" key="3">
    <source>
        <dbReference type="SAM" id="Phobius"/>
    </source>
</evidence>
<dbReference type="GO" id="GO:0016020">
    <property type="term" value="C:membrane"/>
    <property type="evidence" value="ECO:0007669"/>
    <property type="project" value="InterPro"/>
</dbReference>
<protein>
    <recommendedName>
        <fullName evidence="6">ECF transporter S component</fullName>
    </recommendedName>
</protein>
<dbReference type="AlphaFoldDB" id="A0A231QDX3"/>